<evidence type="ECO:0000259" key="7">
    <source>
        <dbReference type="PROSITE" id="PS51180"/>
    </source>
</evidence>
<reference evidence="8 9" key="1">
    <citation type="journal article" date="2020" name="ISME J.">
        <title>Uncovering the hidden diversity of litter-decomposition mechanisms in mushroom-forming fungi.</title>
        <authorList>
            <person name="Floudas D."/>
            <person name="Bentzer J."/>
            <person name="Ahren D."/>
            <person name="Johansson T."/>
            <person name="Persson P."/>
            <person name="Tunlid A."/>
        </authorList>
    </citation>
    <scope>NUCLEOTIDE SEQUENCE [LARGE SCALE GENOMIC DNA]</scope>
    <source>
        <strain evidence="8 9">CBS 661.87</strain>
    </source>
</reference>
<evidence type="ECO:0000256" key="4">
    <source>
        <dbReference type="ARBA" id="ARBA00022753"/>
    </source>
</evidence>
<dbReference type="PANTHER" id="PTHR23030:SF30">
    <property type="entry name" value="TYROSINE-PROTEIN PHOSPHATASE NON-RECEPTOR TYPE 23"/>
    <property type="match status" value="1"/>
</dbReference>
<proteinExistence type="predicted"/>
<gene>
    <name evidence="8" type="ORF">D9615_003412</name>
</gene>
<dbReference type="CDD" id="cd09242">
    <property type="entry name" value="BRO1_ScBro1_like"/>
    <property type="match status" value="1"/>
</dbReference>
<dbReference type="AlphaFoldDB" id="A0A8H5HJ11"/>
<feature type="compositionally biased region" description="Low complexity" evidence="6">
    <location>
        <begin position="961"/>
        <end position="978"/>
    </location>
</feature>
<evidence type="ECO:0000256" key="1">
    <source>
        <dbReference type="ARBA" id="ARBA00004177"/>
    </source>
</evidence>
<comment type="subcellular location">
    <subcellularLocation>
        <location evidence="2">Cytoplasm</location>
    </subcellularLocation>
    <subcellularLocation>
        <location evidence="1">Endosome</location>
    </subcellularLocation>
</comment>
<dbReference type="SMART" id="SM01041">
    <property type="entry name" value="BRO1"/>
    <property type="match status" value="1"/>
</dbReference>
<feature type="compositionally biased region" description="Pro residues" evidence="6">
    <location>
        <begin position="813"/>
        <end position="822"/>
    </location>
</feature>
<evidence type="ECO:0000256" key="2">
    <source>
        <dbReference type="ARBA" id="ARBA00004496"/>
    </source>
</evidence>
<name>A0A8H5HJ11_9AGAR</name>
<dbReference type="GO" id="GO:0005768">
    <property type="term" value="C:endosome"/>
    <property type="evidence" value="ECO:0007669"/>
    <property type="project" value="UniProtKB-SubCell"/>
</dbReference>
<protein>
    <recommendedName>
        <fullName evidence="5">BRO domain-containing protein 1</fullName>
    </recommendedName>
</protein>
<evidence type="ECO:0000313" key="9">
    <source>
        <dbReference type="Proteomes" id="UP000565441"/>
    </source>
</evidence>
<feature type="compositionally biased region" description="Polar residues" evidence="6">
    <location>
        <begin position="862"/>
        <end position="874"/>
    </location>
</feature>
<accession>A0A8H5HJ11</accession>
<sequence>MPVAPESFVVAVVQDALTSPPRPPRPLLISIMAHQSPMISIPRKTTDDVDWTTPIRNLIAQSYGENPDNYAAECTALQRCRQDAVRGAGSDLTARDLLYKYFGQLELLELRFSEIKVTFPWHDAFTHKLTTQTSIAFEKASVLFQIASTHSSIAAAQARTDPEGLKRAFYYFRTCAGMLTYINDNFLHAPSTDLSRDVVKFLSALILAQATEVFFEKCQDEKKSSALVAKIAAQAASIYTTLSEEVKDFMGKGILDRNWVTVINIKSKYFSALAQYHRALADTAASSHGPALARHALADTLAKDALRLATSFTPSVSPSSSTLPADASSSLLALTKSLSALASTALTTAQRSNDLIYHLLPPSADTLPPLDPTPTPVAVPVPIHDVYATPEVQKTIGPDIFLRLVPLSVHESASVYSEEKAKLVRREVDAAEQAEGEARSALDALALKDGLASYRAMALASPRSPSPTTGGAVPEEVLAWRTAIHEQDQQSGPIPTSLASLARLRDSVRHTLSTTERDLELESRECEAARVRCGAGFAQEPSAALTRAFRQEVKAHGDAQVAAEAADAQVVRMWEGVAGEVEAVFVRPGGLEGVFRDAEVEELRQGGESLLDLKDEEGGGEEEEERAKIAGFVAEIEERLGRLNKIKREREEGLRELKDKIQTDDVSHLLLLNRRNTGVEPALFAAELEKFRPDQQRLASTRPAQEAVLAELRLLWRKLKDTVARGKVGRTWEEKERKREDARRRCRRAWEGYKEVRDGLGKGLKFYTELTDLTNKLRADVRDYVARRTVEREGFVAKLESEQRLTSAAAPAPAKPPPPPAKPANLDSAMASMSLRGPASPPHHQHQQQWQSTPPPPSTSQYGTATPPQHHSYGQQQQQQQNAYTLPPPPQSQSHYGSPPPNSHQPPSLYHHQHQTSPPPAPPAQSPYHHHQQNHHTPNSGSVSSPPFLPSLPPPPPPRPVQQSSFSPPPTNTTQQPQMDPYASLGMFNPGPPPPQPQQQPQPAAAYNPAQSQQHYGRPPPPPPQQQQQSGYNYQQPARQDSYHNPGAYQPPPPPQQQHQNQQGGFPPPPPLPQQQYQYGAPPPQQQGYQYGQGQQGYGL</sequence>
<dbReference type="Proteomes" id="UP000565441">
    <property type="component" value="Unassembled WGS sequence"/>
</dbReference>
<organism evidence="8 9">
    <name type="scientific">Tricholomella constricta</name>
    <dbReference type="NCBI Taxonomy" id="117010"/>
    <lineage>
        <taxon>Eukaryota</taxon>
        <taxon>Fungi</taxon>
        <taxon>Dikarya</taxon>
        <taxon>Basidiomycota</taxon>
        <taxon>Agaricomycotina</taxon>
        <taxon>Agaricomycetes</taxon>
        <taxon>Agaricomycetidae</taxon>
        <taxon>Agaricales</taxon>
        <taxon>Tricholomatineae</taxon>
        <taxon>Lyophyllaceae</taxon>
        <taxon>Tricholomella</taxon>
    </lineage>
</organism>
<dbReference type="InterPro" id="IPR038499">
    <property type="entry name" value="BRO1_sf"/>
</dbReference>
<feature type="region of interest" description="Disordered" evidence="6">
    <location>
        <begin position="801"/>
        <end position="1100"/>
    </location>
</feature>
<dbReference type="PANTHER" id="PTHR23030">
    <property type="entry name" value="PCD6 INTERACTING PROTEIN-RELATED"/>
    <property type="match status" value="1"/>
</dbReference>
<dbReference type="EMBL" id="JAACJP010000005">
    <property type="protein sequence ID" value="KAF5384243.1"/>
    <property type="molecule type" value="Genomic_DNA"/>
</dbReference>
<evidence type="ECO:0000256" key="3">
    <source>
        <dbReference type="ARBA" id="ARBA00022490"/>
    </source>
</evidence>
<feature type="compositionally biased region" description="Low complexity" evidence="6">
    <location>
        <begin position="1026"/>
        <end position="1037"/>
    </location>
</feature>
<dbReference type="Pfam" id="PF03097">
    <property type="entry name" value="BRO1"/>
    <property type="match status" value="1"/>
</dbReference>
<feature type="compositionally biased region" description="Low complexity" evidence="6">
    <location>
        <begin position="1074"/>
        <end position="1093"/>
    </location>
</feature>
<dbReference type="Pfam" id="PF13949">
    <property type="entry name" value="ALIX_LYPXL_bnd"/>
    <property type="match status" value="1"/>
</dbReference>
<evidence type="ECO:0000256" key="5">
    <source>
        <dbReference type="ARBA" id="ARBA00041284"/>
    </source>
</evidence>
<dbReference type="Gene3D" id="1.25.40.280">
    <property type="entry name" value="alix/aip1 like domains"/>
    <property type="match status" value="1"/>
</dbReference>
<evidence type="ECO:0000313" key="8">
    <source>
        <dbReference type="EMBL" id="KAF5384243.1"/>
    </source>
</evidence>
<feature type="compositionally biased region" description="Pro residues" evidence="6">
    <location>
        <begin position="947"/>
        <end position="960"/>
    </location>
</feature>
<dbReference type="Gene3D" id="1.20.120.560">
    <property type="entry name" value="alix/aip1 in complex with the ypdl late domain"/>
    <property type="match status" value="1"/>
</dbReference>
<keyword evidence="3" id="KW-0963">Cytoplasm</keyword>
<evidence type="ECO:0000256" key="6">
    <source>
        <dbReference type="SAM" id="MobiDB-lite"/>
    </source>
</evidence>
<dbReference type="OrthoDB" id="2141925at2759"/>
<keyword evidence="9" id="KW-1185">Reference proteome</keyword>
<dbReference type="PROSITE" id="PS51180">
    <property type="entry name" value="BRO1"/>
    <property type="match status" value="1"/>
</dbReference>
<keyword evidence="4" id="KW-0967">Endosome</keyword>
<feature type="compositionally biased region" description="Pro residues" evidence="6">
    <location>
        <begin position="990"/>
        <end position="1000"/>
    </location>
</feature>
<dbReference type="InterPro" id="IPR025304">
    <property type="entry name" value="ALIX_V_dom"/>
</dbReference>
<feature type="domain" description="BRO1" evidence="7">
    <location>
        <begin position="37"/>
        <end position="438"/>
    </location>
</feature>
<dbReference type="InterPro" id="IPR004328">
    <property type="entry name" value="BRO1_dom"/>
</dbReference>
<dbReference type="Gene3D" id="1.20.140.50">
    <property type="entry name" value="alix/aip1 like domains"/>
    <property type="match status" value="1"/>
</dbReference>
<feature type="compositionally biased region" description="Low complexity" evidence="6">
    <location>
        <begin position="1001"/>
        <end position="1017"/>
    </location>
</feature>
<dbReference type="GO" id="GO:0043328">
    <property type="term" value="P:protein transport to vacuole involved in ubiquitin-dependent protein catabolic process via the multivesicular body sorting pathway"/>
    <property type="evidence" value="ECO:0007669"/>
    <property type="project" value="TreeGrafter"/>
</dbReference>
<comment type="caution">
    <text evidence="8">The sequence shown here is derived from an EMBL/GenBank/DDBJ whole genome shotgun (WGS) entry which is preliminary data.</text>
</comment>